<reference evidence="2 3" key="1">
    <citation type="submission" date="2016-01" db="EMBL/GenBank/DDBJ databases">
        <title>Draft Genome Sequences of Seven Thermophilic Sporeformers Isolated from Foods.</title>
        <authorList>
            <person name="Berendsen E.M."/>
            <person name="Wells-Bennik M.H."/>
            <person name="Krawcyk A.O."/>
            <person name="De Jong A."/>
            <person name="Holsappel S."/>
            <person name="Eijlander R.T."/>
            <person name="Kuipers O.P."/>
        </authorList>
    </citation>
    <scope>NUCLEOTIDE SEQUENCE [LARGE SCALE GENOMIC DNA]</scope>
    <source>
        <strain evidence="2 3">B4135</strain>
    </source>
</reference>
<dbReference type="STRING" id="301148.B4135_2143"/>
<evidence type="ECO:0000313" key="3">
    <source>
        <dbReference type="Proteomes" id="UP000075683"/>
    </source>
</evidence>
<dbReference type="AlphaFoldDB" id="A0A150M547"/>
<feature type="compositionally biased region" description="Basic and acidic residues" evidence="1">
    <location>
        <begin position="37"/>
        <end position="46"/>
    </location>
</feature>
<proteinExistence type="predicted"/>
<evidence type="ECO:0000256" key="1">
    <source>
        <dbReference type="SAM" id="MobiDB-lite"/>
    </source>
</evidence>
<protein>
    <submittedName>
        <fullName evidence="2">Uncharacterized protein</fullName>
    </submittedName>
</protein>
<dbReference type="Proteomes" id="UP000075683">
    <property type="component" value="Unassembled WGS sequence"/>
</dbReference>
<organism evidence="2 3">
    <name type="scientific">Caldibacillus debilis</name>
    <dbReference type="NCBI Taxonomy" id="301148"/>
    <lineage>
        <taxon>Bacteria</taxon>
        <taxon>Bacillati</taxon>
        <taxon>Bacillota</taxon>
        <taxon>Bacilli</taxon>
        <taxon>Bacillales</taxon>
        <taxon>Bacillaceae</taxon>
        <taxon>Caldibacillus</taxon>
    </lineage>
</organism>
<sequence>MKTESGGVRIAREGDGPKSHRPAMGCRTGGTLATPDETGRAEKKETAPAAGGHVCHEGA</sequence>
<accession>A0A150M547</accession>
<gene>
    <name evidence="2" type="ORF">B4135_2143</name>
</gene>
<name>A0A150M547_9BACI</name>
<feature type="region of interest" description="Disordered" evidence="1">
    <location>
        <begin position="1"/>
        <end position="59"/>
    </location>
</feature>
<evidence type="ECO:0000313" key="2">
    <source>
        <dbReference type="EMBL" id="KYD19219.1"/>
    </source>
</evidence>
<dbReference type="EMBL" id="LQYT01000043">
    <property type="protein sequence ID" value="KYD19219.1"/>
    <property type="molecule type" value="Genomic_DNA"/>
</dbReference>
<comment type="caution">
    <text evidence="2">The sequence shown here is derived from an EMBL/GenBank/DDBJ whole genome shotgun (WGS) entry which is preliminary data.</text>
</comment>